<dbReference type="RefSeq" id="XP_013434110.1">
    <property type="nucleotide sequence ID" value="XM_013578656.1"/>
</dbReference>
<dbReference type="GO" id="GO:0005524">
    <property type="term" value="F:ATP binding"/>
    <property type="evidence" value="ECO:0007669"/>
    <property type="project" value="UniProtKB-KW"/>
</dbReference>
<proteinExistence type="inferred from homology"/>
<evidence type="ECO:0000256" key="4">
    <source>
        <dbReference type="ARBA" id="ARBA00022741"/>
    </source>
</evidence>
<protein>
    <recommendedName>
        <fullName evidence="2">leucine--tRNA ligase</fullName>
        <ecNumber evidence="2">6.1.1.4</ecNumber>
    </recommendedName>
</protein>
<dbReference type="Pfam" id="PF13603">
    <property type="entry name" value="tRNA-synt_1_2"/>
    <property type="match status" value="1"/>
</dbReference>
<keyword evidence="5" id="KW-0067">ATP-binding</keyword>
<keyword evidence="10" id="KW-0732">Signal</keyword>
<evidence type="ECO:0000256" key="2">
    <source>
        <dbReference type="ARBA" id="ARBA00013164"/>
    </source>
</evidence>
<dbReference type="SUPFAM" id="SSF52374">
    <property type="entry name" value="Nucleotidylyl transferase"/>
    <property type="match status" value="2"/>
</dbReference>
<accession>U6MRD0</accession>
<dbReference type="GO" id="GO:0005737">
    <property type="term" value="C:cytoplasm"/>
    <property type="evidence" value="ECO:0007669"/>
    <property type="project" value="UniProtKB-ARBA"/>
</dbReference>
<evidence type="ECO:0000256" key="9">
    <source>
        <dbReference type="SAM" id="MobiDB-lite"/>
    </source>
</evidence>
<feature type="domain" description="Methionyl/Valyl/Leucyl/Isoleucyl-tRNA synthetase anticodon-binding" evidence="12">
    <location>
        <begin position="1179"/>
        <end position="1298"/>
    </location>
</feature>
<keyword evidence="3" id="KW-0436">Ligase</keyword>
<dbReference type="GO" id="GO:0004823">
    <property type="term" value="F:leucine-tRNA ligase activity"/>
    <property type="evidence" value="ECO:0007669"/>
    <property type="project" value="UniProtKB-EC"/>
</dbReference>
<dbReference type="PANTHER" id="PTHR43740">
    <property type="entry name" value="LEUCYL-TRNA SYNTHETASE"/>
    <property type="match status" value="1"/>
</dbReference>
<feature type="compositionally biased region" description="Pro residues" evidence="9">
    <location>
        <begin position="122"/>
        <end position="131"/>
    </location>
</feature>
<feature type="signal peptide" evidence="10">
    <location>
        <begin position="1"/>
        <end position="29"/>
    </location>
</feature>
<reference evidence="14" key="2">
    <citation type="submission" date="2013-10" db="EMBL/GenBank/DDBJ databases">
        <authorList>
            <person name="Aslett M."/>
        </authorList>
    </citation>
    <scope>NUCLEOTIDE SEQUENCE [LARGE SCALE GENOMIC DNA]</scope>
    <source>
        <strain evidence="14">Houghton</strain>
    </source>
</reference>
<evidence type="ECO:0000259" key="11">
    <source>
        <dbReference type="Pfam" id="PF00133"/>
    </source>
</evidence>
<feature type="chain" id="PRO_5004673983" description="leucine--tRNA ligase" evidence="10">
    <location>
        <begin position="30"/>
        <end position="1355"/>
    </location>
</feature>
<evidence type="ECO:0000256" key="8">
    <source>
        <dbReference type="ARBA" id="ARBA00047469"/>
    </source>
</evidence>
<feature type="region of interest" description="Disordered" evidence="9">
    <location>
        <begin position="720"/>
        <end position="749"/>
    </location>
</feature>
<dbReference type="Gene3D" id="1.10.730.10">
    <property type="entry name" value="Isoleucyl-tRNA Synthetase, Domain 1"/>
    <property type="match status" value="2"/>
</dbReference>
<dbReference type="OrthoDB" id="15954at2759"/>
<keyword evidence="4" id="KW-0547">Nucleotide-binding</keyword>
<dbReference type="Pfam" id="PF00133">
    <property type="entry name" value="tRNA-synt_1"/>
    <property type="match status" value="1"/>
</dbReference>
<feature type="domain" description="Aminoacyl-tRNA synthetase class Ia" evidence="11">
    <location>
        <begin position="265"/>
        <end position="380"/>
    </location>
</feature>
<dbReference type="Gene3D" id="3.40.50.620">
    <property type="entry name" value="HUPs"/>
    <property type="match status" value="4"/>
</dbReference>
<dbReference type="InterPro" id="IPR009008">
    <property type="entry name" value="Val/Leu/Ile-tRNA-synth_edit"/>
</dbReference>
<comment type="catalytic activity">
    <reaction evidence="8">
        <text>tRNA(Leu) + L-leucine + ATP = L-leucyl-tRNA(Leu) + AMP + diphosphate</text>
        <dbReference type="Rhea" id="RHEA:11688"/>
        <dbReference type="Rhea" id="RHEA-COMP:9613"/>
        <dbReference type="Rhea" id="RHEA-COMP:9622"/>
        <dbReference type="ChEBI" id="CHEBI:30616"/>
        <dbReference type="ChEBI" id="CHEBI:33019"/>
        <dbReference type="ChEBI" id="CHEBI:57427"/>
        <dbReference type="ChEBI" id="CHEBI:78442"/>
        <dbReference type="ChEBI" id="CHEBI:78494"/>
        <dbReference type="ChEBI" id="CHEBI:456215"/>
        <dbReference type="EC" id="6.1.1.4"/>
    </reaction>
</comment>
<dbReference type="SUPFAM" id="SSF50677">
    <property type="entry name" value="ValRS/IleRS/LeuRS editing domain"/>
    <property type="match status" value="1"/>
</dbReference>
<reference evidence="14" key="1">
    <citation type="submission" date="2013-10" db="EMBL/GenBank/DDBJ databases">
        <title>Genomic analysis of the causative agents of coccidiosis in chickens.</title>
        <authorList>
            <person name="Reid A.J."/>
            <person name="Blake D."/>
            <person name="Billington K."/>
            <person name="Browne H."/>
            <person name="Dunn M."/>
            <person name="Hung S."/>
            <person name="Kawahara F."/>
            <person name="Miranda-Saavedra D."/>
            <person name="Mourier T."/>
            <person name="Nagra H."/>
            <person name="Otto T.D."/>
            <person name="Rawlings N."/>
            <person name="Sanchez A."/>
            <person name="Sanders M."/>
            <person name="Subramaniam C."/>
            <person name="Tay Y."/>
            <person name="Dear P."/>
            <person name="Doerig C."/>
            <person name="Gruber A."/>
            <person name="Parkinson J."/>
            <person name="Shirley M."/>
            <person name="Wan K.L."/>
            <person name="Berriman M."/>
            <person name="Tomley F."/>
            <person name="Pain A."/>
        </authorList>
    </citation>
    <scope>NUCLEOTIDE SEQUENCE [LARGE SCALE GENOMIC DNA]</scope>
    <source>
        <strain evidence="14">Houghton</strain>
    </source>
</reference>
<keyword evidence="7 14" id="KW-0030">Aminoacyl-tRNA synthetase</keyword>
<dbReference type="EMBL" id="HG723242">
    <property type="protein sequence ID" value="CDJ65643.1"/>
    <property type="molecule type" value="Genomic_DNA"/>
</dbReference>
<sequence>MGNWLLGVVRGCCGALLLLACMQQQQVESAQIRVAPRPAPLPSFAFASGELLSRQLALGAPEASSSAAAAFPAAAAAGHRRRTATHGYAAPTGGPERAPYPFQEVEQKWVQYYAKRSAEYSPPLPPPPGPRGAPHAAADEKGSSSKPNKFYVLSMIPYPSGTGLHIGHCYTYTLADVAARYHRLRLRALLHKEQQQQQQQQQQRQQQQRQQPLPEAACGTRPSPEESHLDHPLQPPVLHAIGWDSFGLPAEQHARERGEPPASVVQANIATFRRQLQRLGLSVDWRREINTSSPDYYKWTQWTFLKMFKSGLAYEAEAEVNWCPALGTVLANEELTAEGLSERGRFPVERRLLRQWHLKLRAYAEQLLAGLSALAWPAEVLQMQRNWIGKAVYFRLSLPVAQRGSSALATQPSHVPCLLLSPDCLHSCTGVAVHPKHPLAAQLGNSENDRLRIEKYVRDEAGKGAVSGVHTGLYVHNPLTNHPMPVVVTDIMERLPEFGLQLTAADALLLSPSQQPFAAPLASAGLLALNPAFPPVQHLAFEGPLGAPQPQGGLGGDEERAEEAKAQALEWLESSSCSKKVVRYRLRDWVFSRQRYWGEPIPVMRAFNQRRSSARKEDDAGAVEAVGQACCPHAAAEATGDIIPLSDAELPLILPPFRPAVSSGPFTGAAAAARGDAVAATAEDGCIVSSVKSRLRKRAAAEASETVAALGHYRDWVLGGGSSQSGPKQQSGPLKSPQEESSEDSVGGSFLARETSTMPQWAGSSWYHLRFPDPHNEEALARPSLLQYWLPVDLYVGGKEHAVTHLIYARFWHKFLRDIGAASGEEPFKCLLTPGVILGTPRHFLLRRTDTGAPVAAADVDLAPTAAALLTATPAASAAAGLVAVAPAAAKNAAAAARVVCGTHRPSGTAVFAEALPADSPTIKQTSPGTWVFVNSEQSQQWTQTQQQPLVAAEEAMTAPSSGTKLTARPAAAPAELARHRSAAATTELAPSTQEAPVQLLTLCEKMSKSKGNAVSPDKVLEAHGGDVLRIHLMALGPVPSTKVWREEGISGATRLLSRIWNLLMSPLGPSRKPLSSSESSQQDPTRGSFGLKEVSGGPWEETGGPRRENLDPEEASTGLQGECPKRTTEDLPTGLNSSFECSGVPCGSGEAGPEAVYAGRLWGVSMRNMSEGERKLLAPLVANVTRSLERMQVNRAVAALMAGSRHLQQQQQHQGGTLSVSCVKTLLTLLHPVAPFITEELWKRLAAEYPAAFAFPGWTLAASGEWPTTEGEEFEKDKTAEDSRKVQVSVQFNGRHRLSVPLSVTEMSTPSNLLEAVRRLPSVQQRLQLENDRGKALSRVISKPEACLVNFIFG</sequence>
<feature type="region of interest" description="Disordered" evidence="9">
    <location>
        <begin position="195"/>
        <end position="234"/>
    </location>
</feature>
<feature type="compositionally biased region" description="Low complexity" evidence="9">
    <location>
        <begin position="195"/>
        <end position="211"/>
    </location>
</feature>
<dbReference type="GO" id="GO:0002161">
    <property type="term" value="F:aminoacyl-tRNA deacylase activity"/>
    <property type="evidence" value="ECO:0007669"/>
    <property type="project" value="InterPro"/>
</dbReference>
<keyword evidence="15" id="KW-1185">Reference proteome</keyword>
<feature type="region of interest" description="Disordered" evidence="9">
    <location>
        <begin position="1070"/>
        <end position="1137"/>
    </location>
</feature>
<evidence type="ECO:0000313" key="14">
    <source>
        <dbReference type="EMBL" id="CDJ65643.1"/>
    </source>
</evidence>
<evidence type="ECO:0000256" key="3">
    <source>
        <dbReference type="ARBA" id="ARBA00022598"/>
    </source>
</evidence>
<dbReference type="GeneID" id="25471039"/>
<feature type="compositionally biased region" description="Low complexity" evidence="9">
    <location>
        <begin position="724"/>
        <end position="733"/>
    </location>
</feature>
<dbReference type="Gene3D" id="3.90.740.10">
    <property type="entry name" value="Valyl/Leucyl/Isoleucyl-tRNA synthetase, editing domain"/>
    <property type="match status" value="1"/>
</dbReference>
<name>U6MRD0_9EIME</name>
<dbReference type="Proteomes" id="UP000030754">
    <property type="component" value="Unassembled WGS sequence"/>
</dbReference>
<dbReference type="InterPro" id="IPR014729">
    <property type="entry name" value="Rossmann-like_a/b/a_fold"/>
</dbReference>
<dbReference type="InterPro" id="IPR025709">
    <property type="entry name" value="Leu_tRNA-synth_edit"/>
</dbReference>
<gene>
    <name evidence="14" type="ORF">ENH_00008520</name>
</gene>
<feature type="region of interest" description="Disordered" evidence="9">
    <location>
        <begin position="120"/>
        <end position="146"/>
    </location>
</feature>
<evidence type="ECO:0000256" key="6">
    <source>
        <dbReference type="ARBA" id="ARBA00022917"/>
    </source>
</evidence>
<dbReference type="GO" id="GO:0006429">
    <property type="term" value="P:leucyl-tRNA aminoacylation"/>
    <property type="evidence" value="ECO:0007669"/>
    <property type="project" value="InterPro"/>
</dbReference>
<keyword evidence="6" id="KW-0648">Protein biosynthesis</keyword>
<evidence type="ECO:0000256" key="5">
    <source>
        <dbReference type="ARBA" id="ARBA00022840"/>
    </source>
</evidence>
<dbReference type="VEuPathDB" id="ToxoDB:ENH_00008520"/>
<evidence type="ECO:0000259" key="13">
    <source>
        <dbReference type="Pfam" id="PF13603"/>
    </source>
</evidence>
<evidence type="ECO:0000259" key="12">
    <source>
        <dbReference type="Pfam" id="PF08264"/>
    </source>
</evidence>
<comment type="similarity">
    <text evidence="1">Belongs to the class-I aminoacyl-tRNA synthetase family.</text>
</comment>
<evidence type="ECO:0000313" key="15">
    <source>
        <dbReference type="Proteomes" id="UP000030754"/>
    </source>
</evidence>
<dbReference type="EC" id="6.1.1.4" evidence="2"/>
<evidence type="ECO:0000256" key="7">
    <source>
        <dbReference type="ARBA" id="ARBA00023146"/>
    </source>
</evidence>
<dbReference type="InterPro" id="IPR002300">
    <property type="entry name" value="aa-tRNA-synth_Ia"/>
</dbReference>
<dbReference type="PANTHER" id="PTHR43740:SF2">
    <property type="entry name" value="LEUCINE--TRNA LIGASE, MITOCHONDRIAL"/>
    <property type="match status" value="1"/>
</dbReference>
<dbReference type="InterPro" id="IPR013155">
    <property type="entry name" value="M/V/L/I-tRNA-synth_anticd-bd"/>
</dbReference>
<dbReference type="InterPro" id="IPR009080">
    <property type="entry name" value="tRNAsynth_Ia_anticodon-bd"/>
</dbReference>
<dbReference type="InterPro" id="IPR002302">
    <property type="entry name" value="Leu-tRNA-ligase"/>
</dbReference>
<dbReference type="PRINTS" id="PR00985">
    <property type="entry name" value="TRNASYNTHLEU"/>
</dbReference>
<dbReference type="SUPFAM" id="SSF47323">
    <property type="entry name" value="Anticodon-binding domain of a subclass of class I aminoacyl-tRNA synthetases"/>
    <property type="match status" value="1"/>
</dbReference>
<feature type="domain" description="Leucyl-tRNA synthetase editing" evidence="13">
    <location>
        <begin position="385"/>
        <end position="491"/>
    </location>
</feature>
<evidence type="ECO:0000256" key="10">
    <source>
        <dbReference type="SAM" id="SignalP"/>
    </source>
</evidence>
<evidence type="ECO:0000256" key="1">
    <source>
        <dbReference type="ARBA" id="ARBA00005594"/>
    </source>
</evidence>
<organism evidence="14 15">
    <name type="scientific">Eimeria necatrix</name>
    <dbReference type="NCBI Taxonomy" id="51315"/>
    <lineage>
        <taxon>Eukaryota</taxon>
        <taxon>Sar</taxon>
        <taxon>Alveolata</taxon>
        <taxon>Apicomplexa</taxon>
        <taxon>Conoidasida</taxon>
        <taxon>Coccidia</taxon>
        <taxon>Eucoccidiorida</taxon>
        <taxon>Eimeriorina</taxon>
        <taxon>Eimeriidae</taxon>
        <taxon>Eimeria</taxon>
    </lineage>
</organism>
<dbReference type="Pfam" id="PF08264">
    <property type="entry name" value="Anticodon_1"/>
    <property type="match status" value="1"/>
</dbReference>